<dbReference type="InterPro" id="IPR046851">
    <property type="entry name" value="NBCH_WD40"/>
</dbReference>
<feature type="repeat" description="WD" evidence="1">
    <location>
        <begin position="245"/>
        <end position="286"/>
    </location>
</feature>
<feature type="domain" description="BEACH" evidence="3">
    <location>
        <begin position="1"/>
        <end position="105"/>
    </location>
</feature>
<dbReference type="SMART" id="SM01026">
    <property type="entry name" value="Beach"/>
    <property type="match status" value="1"/>
</dbReference>
<dbReference type="InterPro" id="IPR001680">
    <property type="entry name" value="WD40_rpt"/>
</dbReference>
<dbReference type="PANTHER" id="PTHR13743">
    <property type="entry name" value="BEIGE/BEACH-RELATED"/>
    <property type="match status" value="1"/>
</dbReference>
<organism evidence="4 5">
    <name type="scientific">Anaeramoeba flamelloides</name>
    <dbReference type="NCBI Taxonomy" id="1746091"/>
    <lineage>
        <taxon>Eukaryota</taxon>
        <taxon>Metamonada</taxon>
        <taxon>Anaeramoebidae</taxon>
        <taxon>Anaeramoeba</taxon>
    </lineage>
</organism>
<dbReference type="PANTHER" id="PTHR13743:SF112">
    <property type="entry name" value="BEACH DOMAIN-CONTAINING PROTEIN"/>
    <property type="match status" value="1"/>
</dbReference>
<evidence type="ECO:0000256" key="2">
    <source>
        <dbReference type="SAM" id="MobiDB-lite"/>
    </source>
</evidence>
<dbReference type="Gene3D" id="2.130.10.10">
    <property type="entry name" value="YVTN repeat-like/Quinoprotein amine dehydrogenase"/>
    <property type="match status" value="2"/>
</dbReference>
<dbReference type="SUPFAM" id="SSF81837">
    <property type="entry name" value="BEACH domain"/>
    <property type="match status" value="1"/>
</dbReference>
<feature type="region of interest" description="Disordered" evidence="2">
    <location>
        <begin position="394"/>
        <end position="434"/>
    </location>
</feature>
<sequence>MVNHVLLPPWAKGSKYEFIRIHREALESEYVSEHLHEWIDLIFGYKQRGEGAINATNVFYYLTYEGMVNFDQIKNEEERKMYELQIESFGQCPSQLIFNEPHPKRLTLKELMIKDTNWKKIKTIKFVVDLSKQSLIFLNMIESQEKIRQLFNAPNLVISIDKNREIGVHKWLPEGRDFQIDESFKIKNKRSIPMVRFDYEYNLNVFNYSNYFTILNDGKTLISCGFFDSNFRLINLKNPNQTKTINFHKNVVTCLKYDYNGNILVTGSLDSTVCIWKVSFKKKTEKNPFLKSNQFNNDFNNSNTNHNIKNESLNSQNFDEENNNKKKNNKLKKIFPKIIFKNICYGHDYGITCLDLNVDLDIIVSASKDKTILIHNRNDARLLRSISLSQQNKLKKIDPNNYKNSNRNHNSGGGGGDNDDGDDNDNNNNNNNLISSNNHKYPTLIKISKNGEILIYCEPKLYLYTINGSFIKLIKIKKKINSFDFTHDHKYFFIVGESGLFQIHKLSNLELINNLAFDDITINSVFLTTKDSQILLGMDNGQFVMVEIN</sequence>
<dbReference type="Proteomes" id="UP001150062">
    <property type="component" value="Unassembled WGS sequence"/>
</dbReference>
<keyword evidence="1" id="KW-0853">WD repeat</keyword>
<dbReference type="PROSITE" id="PS50197">
    <property type="entry name" value="BEACH"/>
    <property type="match status" value="1"/>
</dbReference>
<dbReference type="InterPro" id="IPR036322">
    <property type="entry name" value="WD40_repeat_dom_sf"/>
</dbReference>
<protein>
    <submittedName>
        <fullName evidence="4">Beige/beach-related</fullName>
    </submittedName>
</protein>
<evidence type="ECO:0000256" key="1">
    <source>
        <dbReference type="PROSITE-ProRule" id="PRU00221"/>
    </source>
</evidence>
<name>A0ABQ8YFK1_9EUKA</name>
<dbReference type="InterPro" id="IPR000409">
    <property type="entry name" value="BEACH_dom"/>
</dbReference>
<dbReference type="InterPro" id="IPR015943">
    <property type="entry name" value="WD40/YVTN_repeat-like_dom_sf"/>
</dbReference>
<feature type="compositionally biased region" description="Low complexity" evidence="2">
    <location>
        <begin position="293"/>
        <end position="307"/>
    </location>
</feature>
<dbReference type="InterPro" id="IPR036372">
    <property type="entry name" value="BEACH_dom_sf"/>
</dbReference>
<accession>A0ABQ8YFK1</accession>
<dbReference type="Pfam" id="PF02138">
    <property type="entry name" value="Beach"/>
    <property type="match status" value="1"/>
</dbReference>
<feature type="region of interest" description="Disordered" evidence="2">
    <location>
        <begin position="292"/>
        <end position="325"/>
    </location>
</feature>
<dbReference type="EMBL" id="JAOAOG010000171">
    <property type="protein sequence ID" value="KAJ6243295.1"/>
    <property type="molecule type" value="Genomic_DNA"/>
</dbReference>
<dbReference type="Gene3D" id="1.10.1540.10">
    <property type="entry name" value="BEACH domain"/>
    <property type="match status" value="1"/>
</dbReference>
<dbReference type="PROSITE" id="PS50082">
    <property type="entry name" value="WD_REPEATS_2"/>
    <property type="match status" value="1"/>
</dbReference>
<dbReference type="Pfam" id="PF20426">
    <property type="entry name" value="NBCH_WD40"/>
    <property type="match status" value="1"/>
</dbReference>
<dbReference type="PROSITE" id="PS50294">
    <property type="entry name" value="WD_REPEATS_REGION"/>
    <property type="match status" value="1"/>
</dbReference>
<comment type="caution">
    <text evidence="4">The sequence shown here is derived from an EMBL/GenBank/DDBJ whole genome shotgun (WGS) entry which is preliminary data.</text>
</comment>
<feature type="compositionally biased region" description="Low complexity" evidence="2">
    <location>
        <begin position="400"/>
        <end position="410"/>
    </location>
</feature>
<reference evidence="4" key="1">
    <citation type="submission" date="2022-08" db="EMBL/GenBank/DDBJ databases">
        <title>Novel sulfate-reducing endosymbionts in the free-living metamonad Anaeramoeba.</title>
        <authorList>
            <person name="Jerlstrom-Hultqvist J."/>
            <person name="Cepicka I."/>
            <person name="Gallot-Lavallee L."/>
            <person name="Salas-Leiva D."/>
            <person name="Curtis B.A."/>
            <person name="Zahonova K."/>
            <person name="Pipaliya S."/>
            <person name="Dacks J."/>
            <person name="Roger A.J."/>
        </authorList>
    </citation>
    <scope>NUCLEOTIDE SEQUENCE</scope>
    <source>
        <strain evidence="4">Schooner1</strain>
    </source>
</reference>
<dbReference type="Pfam" id="PF00400">
    <property type="entry name" value="WD40"/>
    <property type="match status" value="1"/>
</dbReference>
<dbReference type="InterPro" id="IPR050865">
    <property type="entry name" value="BEACH_Domain"/>
</dbReference>
<keyword evidence="5" id="KW-1185">Reference proteome</keyword>
<proteinExistence type="predicted"/>
<gene>
    <name evidence="4" type="ORF">M0813_22266</name>
</gene>
<evidence type="ECO:0000313" key="5">
    <source>
        <dbReference type="Proteomes" id="UP001150062"/>
    </source>
</evidence>
<evidence type="ECO:0000313" key="4">
    <source>
        <dbReference type="EMBL" id="KAJ6243295.1"/>
    </source>
</evidence>
<dbReference type="SMART" id="SM00320">
    <property type="entry name" value="WD40"/>
    <property type="match status" value="3"/>
</dbReference>
<dbReference type="SUPFAM" id="SSF50978">
    <property type="entry name" value="WD40 repeat-like"/>
    <property type="match status" value="1"/>
</dbReference>
<evidence type="ECO:0000259" key="3">
    <source>
        <dbReference type="PROSITE" id="PS50197"/>
    </source>
</evidence>